<dbReference type="SUPFAM" id="SSF50978">
    <property type="entry name" value="WD40 repeat-like"/>
    <property type="match status" value="1"/>
</dbReference>
<gene>
    <name evidence="2" type="ORF">J3R30DRAFT_672495</name>
</gene>
<feature type="region of interest" description="Disordered" evidence="1">
    <location>
        <begin position="398"/>
        <end position="436"/>
    </location>
</feature>
<dbReference type="AlphaFoldDB" id="A0A9W9A614"/>
<comment type="caution">
    <text evidence="2">The sequence shown here is derived from an EMBL/GenBank/DDBJ whole genome shotgun (WGS) entry which is preliminary data.</text>
</comment>
<dbReference type="InterPro" id="IPR051150">
    <property type="entry name" value="SWT21/TCAB1_mRNA_Telomere"/>
</dbReference>
<protein>
    <submittedName>
        <fullName evidence="2">WD40-repeat-containing domain protein</fullName>
    </submittedName>
</protein>
<accession>A0A9W9A614</accession>
<dbReference type="Proteomes" id="UP001150266">
    <property type="component" value="Unassembled WGS sequence"/>
</dbReference>
<dbReference type="PANTHER" id="PTHR13211:SF0">
    <property type="entry name" value="TELOMERASE CAJAL BODY PROTEIN 1"/>
    <property type="match status" value="1"/>
</dbReference>
<evidence type="ECO:0000256" key="1">
    <source>
        <dbReference type="SAM" id="MobiDB-lite"/>
    </source>
</evidence>
<dbReference type="InterPro" id="IPR015943">
    <property type="entry name" value="WD40/YVTN_repeat-like_dom_sf"/>
</dbReference>
<dbReference type="OrthoDB" id="239865at2759"/>
<evidence type="ECO:0000313" key="2">
    <source>
        <dbReference type="EMBL" id="KAJ4474393.1"/>
    </source>
</evidence>
<name>A0A9W9A614_9AGAR</name>
<reference evidence="2" key="1">
    <citation type="submission" date="2022-08" db="EMBL/GenBank/DDBJ databases">
        <title>A Global Phylogenomic Analysis of the Shiitake Genus Lentinula.</title>
        <authorList>
            <consortium name="DOE Joint Genome Institute"/>
            <person name="Sierra-Patev S."/>
            <person name="Min B."/>
            <person name="Naranjo-Ortiz M."/>
            <person name="Looney B."/>
            <person name="Konkel Z."/>
            <person name="Slot J.C."/>
            <person name="Sakamoto Y."/>
            <person name="Steenwyk J.L."/>
            <person name="Rokas A."/>
            <person name="Carro J."/>
            <person name="Camarero S."/>
            <person name="Ferreira P."/>
            <person name="Molpeceres G."/>
            <person name="Ruiz-Duenas F.J."/>
            <person name="Serrano A."/>
            <person name="Henrissat B."/>
            <person name="Drula E."/>
            <person name="Hughes K.W."/>
            <person name="Mata J.L."/>
            <person name="Ishikawa N.K."/>
            <person name="Vargas-Isla R."/>
            <person name="Ushijima S."/>
            <person name="Smith C.A."/>
            <person name="Ahrendt S."/>
            <person name="Andreopoulos W."/>
            <person name="He G."/>
            <person name="Labutti K."/>
            <person name="Lipzen A."/>
            <person name="Ng V."/>
            <person name="Riley R."/>
            <person name="Sandor L."/>
            <person name="Barry K."/>
            <person name="Martinez A.T."/>
            <person name="Xiao Y."/>
            <person name="Gibbons J.G."/>
            <person name="Terashima K."/>
            <person name="Grigoriev I.V."/>
            <person name="Hibbett D.S."/>
        </authorList>
    </citation>
    <scope>NUCLEOTIDE SEQUENCE</scope>
    <source>
        <strain evidence="2">JLM2183</strain>
    </source>
</reference>
<organism evidence="2 3">
    <name type="scientific">Lentinula aciculospora</name>
    <dbReference type="NCBI Taxonomy" id="153920"/>
    <lineage>
        <taxon>Eukaryota</taxon>
        <taxon>Fungi</taxon>
        <taxon>Dikarya</taxon>
        <taxon>Basidiomycota</taxon>
        <taxon>Agaricomycotina</taxon>
        <taxon>Agaricomycetes</taxon>
        <taxon>Agaricomycetidae</taxon>
        <taxon>Agaricales</taxon>
        <taxon>Marasmiineae</taxon>
        <taxon>Omphalotaceae</taxon>
        <taxon>Lentinula</taxon>
    </lineage>
</organism>
<dbReference type="PANTHER" id="PTHR13211">
    <property type="entry name" value="TELOMERASE CAJAL BODY PROTEIN 1"/>
    <property type="match status" value="1"/>
</dbReference>
<dbReference type="InterPro" id="IPR036322">
    <property type="entry name" value="WD40_repeat_dom_sf"/>
</dbReference>
<keyword evidence="3" id="KW-1185">Reference proteome</keyword>
<sequence>MDDFSRTWIPPQYNVSRPPILEKVINLNEDPNFTQNFARITKWSPDGSFYLSQCENRSFQLGNSEPLVSNTSSSQVTFEYRQPASIVDFAWYPTATPKDPATFCFVASIREFPVKLLDASDGRLRASYPIIDHRERFIAPQSLTFNLTAQKLYCGFENAIEIFNVAYPGQGTRLATTPNKSSKDGLKGLISALAFCPSYESDMFAAGSLNANGANISLFSESQGEIPLMFLDGVKAGVMQLQFNPIQPYMLYASFRRDTRIFCWDIRYNSDQPFKIYAPSPVSLLGGVQAYSSSFKESTNQKHRFDIDISGKYLSVGRQNGDVLLYELDNSQPSDSLEFRGEENEPVIVHPTVVFPAHEGEGREHVLFCYILLSNHFSSDSIGSVAFHPTTSRLLSTSGSRNFDDGFSDSEDSTSDSDDARSGTTTAGSVRQRKRQPLVRDNSLKLWKF</sequence>
<dbReference type="EMBL" id="JAOTPV010000016">
    <property type="protein sequence ID" value="KAJ4474393.1"/>
    <property type="molecule type" value="Genomic_DNA"/>
</dbReference>
<proteinExistence type="predicted"/>
<evidence type="ECO:0000313" key="3">
    <source>
        <dbReference type="Proteomes" id="UP001150266"/>
    </source>
</evidence>
<feature type="compositionally biased region" description="Acidic residues" evidence="1">
    <location>
        <begin position="406"/>
        <end position="417"/>
    </location>
</feature>
<dbReference type="Gene3D" id="2.130.10.10">
    <property type="entry name" value="YVTN repeat-like/Quinoprotein amine dehydrogenase"/>
    <property type="match status" value="1"/>
</dbReference>